<dbReference type="Pfam" id="PF01161">
    <property type="entry name" value="PBP"/>
    <property type="match status" value="1"/>
</dbReference>
<dbReference type="InterPro" id="IPR036610">
    <property type="entry name" value="PEBP-like_sf"/>
</dbReference>
<dbReference type="PANTHER" id="PTHR11362:SF148">
    <property type="entry name" value="CARBOXYPEPTIDASE Y INHIBITOR"/>
    <property type="match status" value="1"/>
</dbReference>
<dbReference type="GO" id="GO:0030162">
    <property type="term" value="P:regulation of proteolysis"/>
    <property type="evidence" value="ECO:0007669"/>
    <property type="project" value="TreeGrafter"/>
</dbReference>
<dbReference type="InParanoid" id="A0A1D2VD83"/>
<dbReference type="InterPro" id="IPR008914">
    <property type="entry name" value="PEBP"/>
</dbReference>
<proteinExistence type="inferred from homology"/>
<dbReference type="GO" id="GO:0030414">
    <property type="term" value="F:peptidase inhibitor activity"/>
    <property type="evidence" value="ECO:0007669"/>
    <property type="project" value="TreeGrafter"/>
</dbReference>
<gene>
    <name evidence="3" type="ORF">ASCRUDRAFT_76962</name>
</gene>
<protein>
    <submittedName>
        <fullName evidence="3">Phosphatidylethanolamine-binding protein</fullName>
    </submittedName>
</protein>
<dbReference type="GO" id="GO:0005543">
    <property type="term" value="F:phospholipid binding"/>
    <property type="evidence" value="ECO:0007669"/>
    <property type="project" value="TreeGrafter"/>
</dbReference>
<dbReference type="InterPro" id="IPR001858">
    <property type="entry name" value="Phosphatidylethanolamine-bd_CS"/>
</dbReference>
<keyword evidence="4" id="KW-1185">Reference proteome</keyword>
<comment type="similarity">
    <text evidence="1">Belongs to the phosphatidylethanolamine-binding protein family.</text>
</comment>
<dbReference type="PANTHER" id="PTHR11362">
    <property type="entry name" value="PHOSPHATIDYLETHANOLAMINE-BINDING PROTEIN"/>
    <property type="match status" value="1"/>
</dbReference>
<dbReference type="RefSeq" id="XP_020045902.1">
    <property type="nucleotide sequence ID" value="XM_020193678.1"/>
</dbReference>
<dbReference type="PROSITE" id="PS01220">
    <property type="entry name" value="PBP"/>
    <property type="match status" value="1"/>
</dbReference>
<dbReference type="Gene3D" id="3.90.280.10">
    <property type="entry name" value="PEBP-like"/>
    <property type="match status" value="1"/>
</dbReference>
<feature type="region of interest" description="Disordered" evidence="2">
    <location>
        <begin position="66"/>
        <end position="85"/>
    </location>
</feature>
<organism evidence="3 4">
    <name type="scientific">Ascoidea rubescens DSM 1968</name>
    <dbReference type="NCBI Taxonomy" id="1344418"/>
    <lineage>
        <taxon>Eukaryota</taxon>
        <taxon>Fungi</taxon>
        <taxon>Dikarya</taxon>
        <taxon>Ascomycota</taxon>
        <taxon>Saccharomycotina</taxon>
        <taxon>Saccharomycetes</taxon>
        <taxon>Ascoideaceae</taxon>
        <taxon>Ascoidea</taxon>
    </lineage>
</organism>
<evidence type="ECO:0000313" key="4">
    <source>
        <dbReference type="Proteomes" id="UP000095038"/>
    </source>
</evidence>
<evidence type="ECO:0000313" key="3">
    <source>
        <dbReference type="EMBL" id="ODV59595.1"/>
    </source>
</evidence>
<dbReference type="STRING" id="1344418.A0A1D2VD83"/>
<sequence length="229" mass="25223">MFRPLVTISDSIIESLNKHEVFPDVLPEFKPKGLLTISYGKDKDVALGNTFSPDETQSVPRIAFTLNQPDSSTTSASSNKNSEGNLDSSYINITSSDLFTLVVTDPDAPSRTDKKWSEYCHYIASNLVLKDTTPGSASTDQFLSAELPLESSSNVTLIPYMGPGPPPKTGKHRYVFILFKQNHSLEPKAPSDRPNWGTGKPATGVYDWATKYGLEPYAVNFFYAQNSTQ</sequence>
<dbReference type="Proteomes" id="UP000095038">
    <property type="component" value="Unassembled WGS sequence"/>
</dbReference>
<evidence type="ECO:0000256" key="1">
    <source>
        <dbReference type="ARBA" id="ARBA00007091"/>
    </source>
</evidence>
<dbReference type="GO" id="GO:0046578">
    <property type="term" value="P:regulation of Ras protein signal transduction"/>
    <property type="evidence" value="ECO:0007669"/>
    <property type="project" value="TreeGrafter"/>
</dbReference>
<name>A0A1D2VD83_9ASCO</name>
<dbReference type="SUPFAM" id="SSF49777">
    <property type="entry name" value="PEBP-like"/>
    <property type="match status" value="1"/>
</dbReference>
<dbReference type="InterPro" id="IPR035810">
    <property type="entry name" value="PEBP_euk"/>
</dbReference>
<reference evidence="4" key="1">
    <citation type="submission" date="2016-05" db="EMBL/GenBank/DDBJ databases">
        <title>Comparative genomics of biotechnologically important yeasts.</title>
        <authorList>
            <consortium name="DOE Joint Genome Institute"/>
            <person name="Riley R."/>
            <person name="Haridas S."/>
            <person name="Wolfe K.H."/>
            <person name="Lopes M.R."/>
            <person name="Hittinger C.T."/>
            <person name="Goker M."/>
            <person name="Salamov A."/>
            <person name="Wisecaver J."/>
            <person name="Long T.M."/>
            <person name="Aerts A.L."/>
            <person name="Barry K."/>
            <person name="Choi C."/>
            <person name="Clum A."/>
            <person name="Coughlan A.Y."/>
            <person name="Deshpande S."/>
            <person name="Douglass A.P."/>
            <person name="Hanson S.J."/>
            <person name="Klenk H.-P."/>
            <person name="Labutti K."/>
            <person name="Lapidus A."/>
            <person name="Lindquist E."/>
            <person name="Lipzen A."/>
            <person name="Meier-Kolthoff J.P."/>
            <person name="Ohm R.A."/>
            <person name="Otillar R.P."/>
            <person name="Pangilinan J."/>
            <person name="Peng Y."/>
            <person name="Rokas A."/>
            <person name="Rosa C.A."/>
            <person name="Scheuner C."/>
            <person name="Sibirny A.A."/>
            <person name="Slot J.C."/>
            <person name="Stielow J.B."/>
            <person name="Sun H."/>
            <person name="Kurtzman C.P."/>
            <person name="Blackwell M."/>
            <person name="Grigoriev I.V."/>
            <person name="Jeffries T.W."/>
        </authorList>
    </citation>
    <scope>NUCLEOTIDE SEQUENCE [LARGE SCALE GENOMIC DNA]</scope>
    <source>
        <strain evidence="4">DSM 1968</strain>
    </source>
</reference>
<dbReference type="AlphaFoldDB" id="A0A1D2VD83"/>
<dbReference type="EMBL" id="KV454485">
    <property type="protein sequence ID" value="ODV59595.1"/>
    <property type="molecule type" value="Genomic_DNA"/>
</dbReference>
<dbReference type="OrthoDB" id="2506647at2759"/>
<dbReference type="GeneID" id="30967314"/>
<evidence type="ECO:0000256" key="2">
    <source>
        <dbReference type="SAM" id="MobiDB-lite"/>
    </source>
</evidence>
<accession>A0A1D2VD83</accession>
<feature type="compositionally biased region" description="Low complexity" evidence="2">
    <location>
        <begin position="71"/>
        <end position="82"/>
    </location>
</feature>
<dbReference type="FunCoup" id="A0A1D2VD83">
    <property type="interactions" value="1447"/>
</dbReference>
<dbReference type="CDD" id="cd00866">
    <property type="entry name" value="PEBP_euk"/>
    <property type="match status" value="1"/>
</dbReference>